<dbReference type="InterPro" id="IPR011006">
    <property type="entry name" value="CheY-like_superfamily"/>
</dbReference>
<dbReference type="SMART" id="SM00448">
    <property type="entry name" value="REC"/>
    <property type="match status" value="1"/>
</dbReference>
<dbReference type="Gene3D" id="2.40.50.1020">
    <property type="entry name" value="LytTr DNA-binding domain"/>
    <property type="match status" value="1"/>
</dbReference>
<dbReference type="CDD" id="cd17533">
    <property type="entry name" value="REC_LytTR_AgrA-like"/>
    <property type="match status" value="1"/>
</dbReference>
<dbReference type="PROSITE" id="PS50930">
    <property type="entry name" value="HTH_LYTTR"/>
    <property type="match status" value="1"/>
</dbReference>
<evidence type="ECO:0000256" key="4">
    <source>
        <dbReference type="ARBA" id="ARBA00023159"/>
    </source>
</evidence>
<keyword evidence="11" id="KW-1185">Reference proteome</keyword>
<keyword evidence="2" id="KW-0963">Cytoplasm</keyword>
<evidence type="ECO:0000256" key="2">
    <source>
        <dbReference type="ARBA" id="ARBA00022490"/>
    </source>
</evidence>
<dbReference type="EMBL" id="CP002160">
    <property type="protein sequence ID" value="ADL53919.1"/>
    <property type="molecule type" value="Genomic_DNA"/>
</dbReference>
<evidence type="ECO:0000256" key="6">
    <source>
        <dbReference type="ARBA" id="ARBA00037164"/>
    </source>
</evidence>
<keyword evidence="4" id="KW-0010">Activator</keyword>
<reference evidence="10 11" key="1">
    <citation type="submission" date="2010-08" db="EMBL/GenBank/DDBJ databases">
        <title>Complete sequence of Clostridium cellulovorans 743B.</title>
        <authorList>
            <consortium name="US DOE Joint Genome Institute"/>
            <person name="Lucas S."/>
            <person name="Copeland A."/>
            <person name="Lapidus A."/>
            <person name="Cheng J.-F."/>
            <person name="Bruce D."/>
            <person name="Goodwin L."/>
            <person name="Pitluck S."/>
            <person name="Chertkov O."/>
            <person name="Detter J.C."/>
            <person name="Han C."/>
            <person name="Tapia R."/>
            <person name="Land M."/>
            <person name="Hauser L."/>
            <person name="Chang Y.-J."/>
            <person name="Jeffries C."/>
            <person name="Kyrpides N."/>
            <person name="Ivanova N."/>
            <person name="Mikhailova N."/>
            <person name="Hemme C.L."/>
            <person name="Woyke T."/>
        </authorList>
    </citation>
    <scope>NUCLEOTIDE SEQUENCE [LARGE SCALE GENOMIC DNA]</scope>
    <source>
        <strain evidence="11">ATCC 35296 / DSM 3052 / OCM 3 / 743B</strain>
    </source>
</reference>
<dbReference type="InterPro" id="IPR001789">
    <property type="entry name" value="Sig_transdc_resp-reg_receiver"/>
</dbReference>
<feature type="domain" description="Response regulatory" evidence="8">
    <location>
        <begin position="3"/>
        <end position="126"/>
    </location>
</feature>
<evidence type="ECO:0000313" key="11">
    <source>
        <dbReference type="Proteomes" id="UP000002730"/>
    </source>
</evidence>
<dbReference type="SMART" id="SM00850">
    <property type="entry name" value="LytTR"/>
    <property type="match status" value="1"/>
</dbReference>
<dbReference type="PROSITE" id="PS50110">
    <property type="entry name" value="RESPONSE_REGULATORY"/>
    <property type="match status" value="1"/>
</dbReference>
<gene>
    <name evidence="10" type="ordered locus">Clocel_4258</name>
</gene>
<dbReference type="GO" id="GO:0000156">
    <property type="term" value="F:phosphorelay response regulator activity"/>
    <property type="evidence" value="ECO:0007669"/>
    <property type="project" value="InterPro"/>
</dbReference>
<dbReference type="HOGENOM" id="CLU_000445_14_6_9"/>
<proteinExistence type="predicted"/>
<dbReference type="PANTHER" id="PTHR37299">
    <property type="entry name" value="TRANSCRIPTIONAL REGULATOR-RELATED"/>
    <property type="match status" value="1"/>
</dbReference>
<dbReference type="Proteomes" id="UP000002730">
    <property type="component" value="Chromosome"/>
</dbReference>
<dbReference type="STRING" id="573061.Clocel_4258"/>
<dbReference type="eggNOG" id="COG3279">
    <property type="taxonomic scope" value="Bacteria"/>
</dbReference>
<dbReference type="SUPFAM" id="SSF52172">
    <property type="entry name" value="CheY-like"/>
    <property type="match status" value="1"/>
</dbReference>
<comment type="function">
    <text evidence="6">Required for high-level post-exponential phase expression of a series of secreted proteins.</text>
</comment>
<evidence type="ECO:0000313" key="10">
    <source>
        <dbReference type="EMBL" id="ADL53919.1"/>
    </source>
</evidence>
<evidence type="ECO:0000256" key="1">
    <source>
        <dbReference type="ARBA" id="ARBA00018672"/>
    </source>
</evidence>
<name>D9SNC7_CLOC7</name>
<dbReference type="OrthoDB" id="9802383at2"/>
<sequence length="241" mass="28229">MLSVFLCENDEIQRNSFEKVIKDTVLIEDLDINFKLATNDPNQLLTQVSSSTTSGIYFLDIDLNYPLNGFQLAEKIRSYDPSGFIIFITSHAEMAYLTFVYKIEALDFIIKNNFKMIKQRIYECIVTAYERYTCPYNIQSKSLKVNLGDKTLCFNTDEIIYIETSENVHRLILHTKERKVEFYGKMKDIELSLCENFIRIHKSFIVNKKKINEIDRVNRIVHMENGDICLASVRLIKNLYV</sequence>
<protein>
    <recommendedName>
        <fullName evidence="1">Stage 0 sporulation protein A homolog</fullName>
    </recommendedName>
</protein>
<dbReference type="GO" id="GO:0003677">
    <property type="term" value="F:DNA binding"/>
    <property type="evidence" value="ECO:0007669"/>
    <property type="project" value="InterPro"/>
</dbReference>
<dbReference type="Pfam" id="PF00072">
    <property type="entry name" value="Response_reg"/>
    <property type="match status" value="1"/>
</dbReference>
<keyword evidence="7" id="KW-0597">Phosphoprotein</keyword>
<dbReference type="KEGG" id="ccb:Clocel_4258"/>
<dbReference type="InterPro" id="IPR007492">
    <property type="entry name" value="LytTR_DNA-bd_dom"/>
</dbReference>
<comment type="function">
    <text evidence="5">May play the central regulatory role in sporulation. It may be an element of the effector pathway responsible for the activation of sporulation genes in response to nutritional stress. Spo0A may act in concert with spo0H (a sigma factor) to control the expression of some genes that are critical to the sporulation process.</text>
</comment>
<evidence type="ECO:0000256" key="7">
    <source>
        <dbReference type="PROSITE-ProRule" id="PRU00169"/>
    </source>
</evidence>
<dbReference type="InterPro" id="IPR046947">
    <property type="entry name" value="LytR-like"/>
</dbReference>
<dbReference type="Gene3D" id="3.40.50.2300">
    <property type="match status" value="1"/>
</dbReference>
<dbReference type="RefSeq" id="WP_010074273.1">
    <property type="nucleotide sequence ID" value="NC_014393.1"/>
</dbReference>
<keyword evidence="3" id="KW-0902">Two-component regulatory system</keyword>
<evidence type="ECO:0000259" key="9">
    <source>
        <dbReference type="PROSITE" id="PS50930"/>
    </source>
</evidence>
<feature type="domain" description="HTH LytTR-type" evidence="9">
    <location>
        <begin position="143"/>
        <end position="241"/>
    </location>
</feature>
<dbReference type="AlphaFoldDB" id="D9SNC7"/>
<feature type="modified residue" description="4-aspartylphosphate" evidence="7">
    <location>
        <position position="60"/>
    </location>
</feature>
<accession>D9SNC7</accession>
<evidence type="ECO:0000256" key="3">
    <source>
        <dbReference type="ARBA" id="ARBA00023012"/>
    </source>
</evidence>
<evidence type="ECO:0000259" key="8">
    <source>
        <dbReference type="PROSITE" id="PS50110"/>
    </source>
</evidence>
<evidence type="ECO:0000256" key="5">
    <source>
        <dbReference type="ARBA" id="ARBA00024867"/>
    </source>
</evidence>
<dbReference type="Pfam" id="PF04397">
    <property type="entry name" value="LytTR"/>
    <property type="match status" value="1"/>
</dbReference>
<organism evidence="10 11">
    <name type="scientific">Clostridium cellulovorans (strain ATCC 35296 / DSM 3052 / OCM 3 / 743B)</name>
    <dbReference type="NCBI Taxonomy" id="573061"/>
    <lineage>
        <taxon>Bacteria</taxon>
        <taxon>Bacillati</taxon>
        <taxon>Bacillota</taxon>
        <taxon>Clostridia</taxon>
        <taxon>Eubacteriales</taxon>
        <taxon>Clostridiaceae</taxon>
        <taxon>Clostridium</taxon>
    </lineage>
</organism>
<dbReference type="PANTHER" id="PTHR37299:SF3">
    <property type="entry name" value="STAGE 0 SPORULATION PROTEIN A HOMOLOG"/>
    <property type="match status" value="1"/>
</dbReference>